<dbReference type="Proteomes" id="UP000769528">
    <property type="component" value="Unassembled WGS sequence"/>
</dbReference>
<keyword evidence="3" id="KW-0808">Transferase</keyword>
<comment type="caution">
    <text evidence="7">The sequence shown here is derived from an EMBL/GenBank/DDBJ whole genome shotgun (WGS) entry which is preliminary data.</text>
</comment>
<dbReference type="Pfam" id="PF01596">
    <property type="entry name" value="Methyltransf_3"/>
    <property type="match status" value="1"/>
</dbReference>
<keyword evidence="8" id="KW-1185">Reference proteome</keyword>
<dbReference type="SUPFAM" id="SSF53335">
    <property type="entry name" value="S-adenosyl-L-methionine-dependent methyltransferases"/>
    <property type="match status" value="1"/>
</dbReference>
<evidence type="ECO:0000256" key="5">
    <source>
        <dbReference type="ARBA" id="ARBA00022939"/>
    </source>
</evidence>
<keyword evidence="2" id="KW-0489">Methyltransferase</keyword>
<reference evidence="7" key="1">
    <citation type="journal article" date="2021" name="Open Biol.">
        <title>Shared evolutionary footprints suggest mitochondrial oxidative damage underlies multiple complex I losses in fungi.</title>
        <authorList>
            <person name="Schikora-Tamarit M.A."/>
            <person name="Marcet-Houben M."/>
            <person name="Nosek J."/>
            <person name="Gabaldon T."/>
        </authorList>
    </citation>
    <scope>NUCLEOTIDE SEQUENCE</scope>
    <source>
        <strain evidence="7">CBS6341</strain>
    </source>
</reference>
<evidence type="ECO:0000313" key="7">
    <source>
        <dbReference type="EMBL" id="KAH3669537.1"/>
    </source>
</evidence>
<evidence type="ECO:0000256" key="2">
    <source>
        <dbReference type="ARBA" id="ARBA00022603"/>
    </source>
</evidence>
<dbReference type="GO" id="GO:0006584">
    <property type="term" value="P:catecholamine metabolic process"/>
    <property type="evidence" value="ECO:0007669"/>
    <property type="project" value="UniProtKB-KW"/>
</dbReference>
<proteinExistence type="inferred from homology"/>
<keyword evidence="4" id="KW-0949">S-adenosyl-L-methionine</keyword>
<evidence type="ECO:0000313" key="8">
    <source>
        <dbReference type="Proteomes" id="UP000769528"/>
    </source>
</evidence>
<dbReference type="EMBL" id="JAEUBF010001330">
    <property type="protein sequence ID" value="KAH3669537.1"/>
    <property type="molecule type" value="Genomic_DNA"/>
</dbReference>
<evidence type="ECO:0000256" key="4">
    <source>
        <dbReference type="ARBA" id="ARBA00022691"/>
    </source>
</evidence>
<keyword evidence="5" id="KW-0128">Catecholamine metabolism</keyword>
<dbReference type="InterPro" id="IPR002935">
    <property type="entry name" value="SAM_O-MeTrfase"/>
</dbReference>
<dbReference type="GO" id="GO:0008171">
    <property type="term" value="F:O-methyltransferase activity"/>
    <property type="evidence" value="ECO:0007669"/>
    <property type="project" value="InterPro"/>
</dbReference>
<evidence type="ECO:0000256" key="6">
    <source>
        <dbReference type="ARBA" id="ARBA00023453"/>
    </source>
</evidence>
<sequence length="256" mass="29401">MPVVEREKTHDDELDVLNHLLSKREKLQNNPELILKEIDDYNSKTGKLITIGPGKGKFLKREIKSLKPTNVFEFGTYIGYSSILIAIELVKLDNSQIEDFKIYTFEFDPIFYNISSKIVKLAGLEHIIELNYGKVSNIIEGVVDNNKISQIDFLFVDHWKYHYLPDLRIVESLGLISQNSVIFADNILRPGVPDYLEYIRQSPEWKQKHNLSVPNENSERLIGRYGLIYETTIEKAANNKGDIDGVAITKCIDNLN</sequence>
<dbReference type="PANTHER" id="PTHR43836">
    <property type="entry name" value="CATECHOL O-METHYLTRANSFERASE 1-RELATED"/>
    <property type="match status" value="1"/>
</dbReference>
<dbReference type="PANTHER" id="PTHR43836:SF2">
    <property type="entry name" value="CATECHOL O-METHYLTRANSFERASE 1-RELATED"/>
    <property type="match status" value="1"/>
</dbReference>
<dbReference type="Gene3D" id="3.40.50.150">
    <property type="entry name" value="Vaccinia Virus protein VP39"/>
    <property type="match status" value="1"/>
</dbReference>
<evidence type="ECO:0000256" key="1">
    <source>
        <dbReference type="ARBA" id="ARBA00012880"/>
    </source>
</evidence>
<dbReference type="InterPro" id="IPR029063">
    <property type="entry name" value="SAM-dependent_MTases_sf"/>
</dbReference>
<gene>
    <name evidence="7" type="ORF">WICMUC_004959</name>
</gene>
<protein>
    <recommendedName>
        <fullName evidence="1">catechol O-methyltransferase</fullName>
        <ecNumber evidence="1">2.1.1.6</ecNumber>
    </recommendedName>
</protein>
<dbReference type="AlphaFoldDB" id="A0A9P8PDY9"/>
<accession>A0A9P8PDY9</accession>
<reference evidence="7" key="2">
    <citation type="submission" date="2021-01" db="EMBL/GenBank/DDBJ databases">
        <authorList>
            <person name="Schikora-Tamarit M.A."/>
        </authorList>
    </citation>
    <scope>NUCLEOTIDE SEQUENCE</scope>
    <source>
        <strain evidence="7">CBS6341</strain>
    </source>
</reference>
<dbReference type="GO" id="GO:0032259">
    <property type="term" value="P:methylation"/>
    <property type="evidence" value="ECO:0007669"/>
    <property type="project" value="UniProtKB-KW"/>
</dbReference>
<organism evidence="7 8">
    <name type="scientific">Wickerhamomyces mucosus</name>
    <dbReference type="NCBI Taxonomy" id="1378264"/>
    <lineage>
        <taxon>Eukaryota</taxon>
        <taxon>Fungi</taxon>
        <taxon>Dikarya</taxon>
        <taxon>Ascomycota</taxon>
        <taxon>Saccharomycotina</taxon>
        <taxon>Saccharomycetes</taxon>
        <taxon>Phaffomycetales</taxon>
        <taxon>Wickerhamomycetaceae</taxon>
        <taxon>Wickerhamomyces</taxon>
    </lineage>
</organism>
<comment type="similarity">
    <text evidence="6">Belongs to the class I-like SAM-binding methyltransferase superfamily. Cation-dependent O-methyltransferase family.</text>
</comment>
<name>A0A9P8PDY9_9ASCO</name>
<evidence type="ECO:0000256" key="3">
    <source>
        <dbReference type="ARBA" id="ARBA00022679"/>
    </source>
</evidence>
<dbReference type="OrthoDB" id="186626at2759"/>
<dbReference type="PROSITE" id="PS51682">
    <property type="entry name" value="SAM_OMT_I"/>
    <property type="match status" value="1"/>
</dbReference>
<dbReference type="EC" id="2.1.1.6" evidence="1"/>